<feature type="domain" description="AB hydrolase-1" evidence="2">
    <location>
        <begin position="19"/>
        <end position="255"/>
    </location>
</feature>
<reference evidence="3" key="1">
    <citation type="submission" date="2020-03" db="EMBL/GenBank/DDBJ databases">
        <title>A high-quality chromosome-level genome assembly of a woody plant with both climbing and erect habits, Rhamnella rubrinervis.</title>
        <authorList>
            <person name="Lu Z."/>
            <person name="Yang Y."/>
            <person name="Zhu X."/>
            <person name="Sun Y."/>
        </authorList>
    </citation>
    <scope>NUCLEOTIDE SEQUENCE</scope>
    <source>
        <strain evidence="3">BYM</strain>
        <tissue evidence="3">Leaf</tissue>
    </source>
</reference>
<accession>A0A8K0MQA3</accession>
<evidence type="ECO:0000256" key="1">
    <source>
        <dbReference type="ARBA" id="ARBA00022801"/>
    </source>
</evidence>
<dbReference type="FunFam" id="3.40.50.1820:FF:000025">
    <property type="entry name" value="putative methylesterase 11, chloroplastic"/>
    <property type="match status" value="1"/>
</dbReference>
<dbReference type="PANTHER" id="PTHR10992">
    <property type="entry name" value="METHYLESTERASE FAMILY MEMBER"/>
    <property type="match status" value="1"/>
</dbReference>
<keyword evidence="1" id="KW-0378">Hydrolase</keyword>
<dbReference type="InterPro" id="IPR045889">
    <property type="entry name" value="MES/HNL"/>
</dbReference>
<dbReference type="GO" id="GO:0080031">
    <property type="term" value="F:methyl salicylate esterase activity"/>
    <property type="evidence" value="ECO:0007669"/>
    <property type="project" value="TreeGrafter"/>
</dbReference>
<dbReference type="OrthoDB" id="1263307at2759"/>
<dbReference type="Proteomes" id="UP000796880">
    <property type="component" value="Unassembled WGS sequence"/>
</dbReference>
<dbReference type="InterPro" id="IPR029058">
    <property type="entry name" value="AB_hydrolase_fold"/>
</dbReference>
<sequence>MSEKRVVEEEEVVKHHFELVHGASHGAWCWYKIRSLMESKGHKVTCLDLKGSGINPADPDTIFTLEDYDEPLIKFMSNLPENEKVILVGHSSGGISLTDTFYRFGKMGSIKMIIYVAATMSKHGFSMDEDGTPDFSEYGDVIQYRYGLGDDQPPTSVIVKDEFQRQIFYHMSPVEDSILASMLLRPAPTRPYSGEIDGGDDDDSDSIPRVYIKTMHDRVLKPEQQDDMIKQWPPSQVFVLESDHSPFFSAPLDLFTSLVNAAESIKY</sequence>
<evidence type="ECO:0000313" key="3">
    <source>
        <dbReference type="EMBL" id="KAF3454791.1"/>
    </source>
</evidence>
<keyword evidence="4" id="KW-1185">Reference proteome</keyword>
<dbReference type="GO" id="GO:0009696">
    <property type="term" value="P:salicylic acid metabolic process"/>
    <property type="evidence" value="ECO:0007669"/>
    <property type="project" value="TreeGrafter"/>
</dbReference>
<gene>
    <name evidence="3" type="ORF">FNV43_RR05239</name>
</gene>
<dbReference type="GO" id="GO:0009694">
    <property type="term" value="P:jasmonic acid metabolic process"/>
    <property type="evidence" value="ECO:0007669"/>
    <property type="project" value="TreeGrafter"/>
</dbReference>
<protein>
    <recommendedName>
        <fullName evidence="2">AB hydrolase-1 domain-containing protein</fullName>
    </recommendedName>
</protein>
<name>A0A8K0MQA3_9ROSA</name>
<dbReference type="GO" id="GO:0080032">
    <property type="term" value="F:methyl jasmonate esterase activity"/>
    <property type="evidence" value="ECO:0007669"/>
    <property type="project" value="TreeGrafter"/>
</dbReference>
<proteinExistence type="predicted"/>
<dbReference type="Gene3D" id="3.40.50.1820">
    <property type="entry name" value="alpha/beta hydrolase"/>
    <property type="match status" value="1"/>
</dbReference>
<dbReference type="SUPFAM" id="SSF53474">
    <property type="entry name" value="alpha/beta-Hydrolases"/>
    <property type="match status" value="1"/>
</dbReference>
<evidence type="ECO:0000313" key="4">
    <source>
        <dbReference type="Proteomes" id="UP000796880"/>
    </source>
</evidence>
<comment type="caution">
    <text evidence="3">The sequence shown here is derived from an EMBL/GenBank/DDBJ whole genome shotgun (WGS) entry which is preliminary data.</text>
</comment>
<dbReference type="Pfam" id="PF12697">
    <property type="entry name" value="Abhydrolase_6"/>
    <property type="match status" value="1"/>
</dbReference>
<evidence type="ECO:0000259" key="2">
    <source>
        <dbReference type="Pfam" id="PF12697"/>
    </source>
</evidence>
<dbReference type="PANTHER" id="PTHR10992:SF1010">
    <property type="entry name" value="METHYLESTERASE 17-LIKE"/>
    <property type="match status" value="1"/>
</dbReference>
<dbReference type="GO" id="GO:0080030">
    <property type="term" value="F:methyl indole-3-acetate esterase activity"/>
    <property type="evidence" value="ECO:0007669"/>
    <property type="project" value="TreeGrafter"/>
</dbReference>
<dbReference type="AlphaFoldDB" id="A0A8K0MQA3"/>
<dbReference type="EMBL" id="VOIH02000002">
    <property type="protein sequence ID" value="KAF3454791.1"/>
    <property type="molecule type" value="Genomic_DNA"/>
</dbReference>
<dbReference type="InterPro" id="IPR000073">
    <property type="entry name" value="AB_hydrolase_1"/>
</dbReference>
<organism evidence="3 4">
    <name type="scientific">Rhamnella rubrinervis</name>
    <dbReference type="NCBI Taxonomy" id="2594499"/>
    <lineage>
        <taxon>Eukaryota</taxon>
        <taxon>Viridiplantae</taxon>
        <taxon>Streptophyta</taxon>
        <taxon>Embryophyta</taxon>
        <taxon>Tracheophyta</taxon>
        <taxon>Spermatophyta</taxon>
        <taxon>Magnoliopsida</taxon>
        <taxon>eudicotyledons</taxon>
        <taxon>Gunneridae</taxon>
        <taxon>Pentapetalae</taxon>
        <taxon>rosids</taxon>
        <taxon>fabids</taxon>
        <taxon>Rosales</taxon>
        <taxon>Rhamnaceae</taxon>
        <taxon>rhamnoid group</taxon>
        <taxon>Rhamneae</taxon>
        <taxon>Rhamnella</taxon>
    </lineage>
</organism>